<dbReference type="SUPFAM" id="SSF48452">
    <property type="entry name" value="TPR-like"/>
    <property type="match status" value="1"/>
</dbReference>
<keyword evidence="1" id="KW-0469">Meiosis</keyword>
<sequence length="974" mass="110235">MEQFVSNVKYFTERLLQKQMTNCDDVIEELFSKACGLENFPQIPDPMLEECAIQLWNWAVTKNTGSSLTNMQKAKVRHVACSLLYCCEGETPTEGRIRKQILMASKAGRTWLDCKNPPNADIFLNLAVKSLETLYSKLTSRADRSSDTTLSKEDVEKDLLRILSFQAESALSQGNNTEALAYIQRCKDMLLRLPKDTAYLSLMCYNFGVDTYNMRKFEDSTIWLSQSYNIAKMNVKYAPESQVQARILRLLATVYVEWDCQRFQEKALNAVSLANKECMSTSGLYLKIRILLRCGASDDHIRAGLSEILEVEAALDECLSTVNLLVSEDRELLAFEFLKRVCQHFEASPDLGSALVLHAELLLQRGKELLGKQKIEDIITGHYTGKQLSPQALTCLHLMLWDKACKYFEARNYSEALQWYNYSLSFFQAGQLDPNLAKLQRNRASCFLQLKQLEKAKDAVKEAERCDPDSIFTQFSVYKVAVLENNAEKAAEALKAMGLLSKAPVSREDRLLVPETAASHLLKLAAQIALENEQQEAAMKALEILCENCDDAGLLLSALRCLVRLVLSTIEQRTEGMSAGSLDVLLPYLKMALHNISHQSSLAAEQRTEYADWFRKIAWNSALYCESRPDRMRDFFVLSYQASMELSHLCPPDRGLLMGQKTCLLMAAAASLELCRKSLLSDQVHHPLPLPRLPHLASSSSTRMEMYQEQQRREVTNAAGASTEELTRVLEQIQTCREVWKTLKASGNFSTDPTDTLLLLYEFEACAKLNNPKVETVLESVLELQNVEAKVLETIAALAMEPPAHFPLLCRKALRVALALHRNPPQVDLSRCRQERHSLRKITFYQQTISTNKCIHSLINLSLPSGVSEAEARVLQEAWGYYEEALSIIAASPDDFPQMETLWLLTRAWNTGILLYSLARYVEAEKWCGLAMSFVRHLGSLQESYETQMSTLYAKILDRLEKARIKHGPRAMEE</sequence>
<gene>
    <name evidence="4" type="ORF">D4764_09G0007840</name>
</gene>
<dbReference type="InterPro" id="IPR011990">
    <property type="entry name" value="TPR-like_helical_dom_sf"/>
</dbReference>
<protein>
    <recommendedName>
        <fullName evidence="2">Protein ZIP4 homolog</fullName>
    </recommendedName>
</protein>
<evidence type="ECO:0000256" key="3">
    <source>
        <dbReference type="SAM" id="Coils"/>
    </source>
</evidence>
<feature type="coiled-coil region" evidence="3">
    <location>
        <begin position="525"/>
        <end position="552"/>
    </location>
</feature>
<dbReference type="Proteomes" id="UP000324091">
    <property type="component" value="Chromosome 9"/>
</dbReference>
<proteinExistence type="predicted"/>
<keyword evidence="3" id="KW-0175">Coiled coil</keyword>
<evidence type="ECO:0000313" key="4">
    <source>
        <dbReference type="EMBL" id="TWW55734.1"/>
    </source>
</evidence>
<dbReference type="Gene3D" id="1.25.40.10">
    <property type="entry name" value="Tetratricopeptide repeat domain"/>
    <property type="match status" value="1"/>
</dbReference>
<evidence type="ECO:0000256" key="1">
    <source>
        <dbReference type="ARBA" id="ARBA00023254"/>
    </source>
</evidence>
<name>A0A5C6MKL6_9TELE</name>
<dbReference type="EMBL" id="RHFK02000022">
    <property type="protein sequence ID" value="TWW55734.1"/>
    <property type="molecule type" value="Genomic_DNA"/>
</dbReference>
<dbReference type="SMART" id="SM00028">
    <property type="entry name" value="TPR"/>
    <property type="match status" value="3"/>
</dbReference>
<comment type="caution">
    <text evidence="4">The sequence shown here is derived from an EMBL/GenBank/DDBJ whole genome shotgun (WGS) entry which is preliminary data.</text>
</comment>
<accession>A0A5C6MKL6</accession>
<reference evidence="4 5" key="1">
    <citation type="submission" date="2019-04" db="EMBL/GenBank/DDBJ databases">
        <title>Chromosome genome assembly for Takifugu flavidus.</title>
        <authorList>
            <person name="Xiao S."/>
        </authorList>
    </citation>
    <scope>NUCLEOTIDE SEQUENCE [LARGE SCALE GENOMIC DNA]</scope>
    <source>
        <strain evidence="4">HTHZ2018</strain>
        <tissue evidence="4">Muscle</tissue>
    </source>
</reference>
<evidence type="ECO:0000313" key="5">
    <source>
        <dbReference type="Proteomes" id="UP000324091"/>
    </source>
</evidence>
<organism evidence="4 5">
    <name type="scientific">Takifugu flavidus</name>
    <name type="common">sansaifugu</name>
    <dbReference type="NCBI Taxonomy" id="433684"/>
    <lineage>
        <taxon>Eukaryota</taxon>
        <taxon>Metazoa</taxon>
        <taxon>Chordata</taxon>
        <taxon>Craniata</taxon>
        <taxon>Vertebrata</taxon>
        <taxon>Euteleostomi</taxon>
        <taxon>Actinopterygii</taxon>
        <taxon>Neopterygii</taxon>
        <taxon>Teleostei</taxon>
        <taxon>Neoteleostei</taxon>
        <taxon>Acanthomorphata</taxon>
        <taxon>Eupercaria</taxon>
        <taxon>Tetraodontiformes</taxon>
        <taxon>Tetradontoidea</taxon>
        <taxon>Tetraodontidae</taxon>
        <taxon>Takifugu</taxon>
    </lineage>
</organism>
<keyword evidence="5" id="KW-1185">Reference proteome</keyword>
<dbReference type="PANTHER" id="PTHR38487:SF1">
    <property type="entry name" value="PROTEIN ZIP4 HOMOLOG"/>
    <property type="match status" value="1"/>
</dbReference>
<dbReference type="Pfam" id="PF08631">
    <property type="entry name" value="SPO22"/>
    <property type="match status" value="1"/>
</dbReference>
<dbReference type="GO" id="GO:0051321">
    <property type="term" value="P:meiotic cell cycle"/>
    <property type="evidence" value="ECO:0007669"/>
    <property type="project" value="UniProtKB-KW"/>
</dbReference>
<evidence type="ECO:0000256" key="2">
    <source>
        <dbReference type="ARBA" id="ARBA00031845"/>
    </source>
</evidence>
<dbReference type="InterPro" id="IPR019734">
    <property type="entry name" value="TPR_rpt"/>
</dbReference>
<dbReference type="InterPro" id="IPR013940">
    <property type="entry name" value="Spo22/ZIP4/TEX11"/>
</dbReference>
<dbReference type="PANTHER" id="PTHR38487">
    <property type="entry name" value="TESTIS EXPRESSED 11"/>
    <property type="match status" value="1"/>
</dbReference>
<dbReference type="AlphaFoldDB" id="A0A5C6MKL6"/>